<organism evidence="2 3">
    <name type="scientific">Pseudopithomyces chartarum</name>
    <dbReference type="NCBI Taxonomy" id="1892770"/>
    <lineage>
        <taxon>Eukaryota</taxon>
        <taxon>Fungi</taxon>
        <taxon>Dikarya</taxon>
        <taxon>Ascomycota</taxon>
        <taxon>Pezizomycotina</taxon>
        <taxon>Dothideomycetes</taxon>
        <taxon>Pleosporomycetidae</taxon>
        <taxon>Pleosporales</taxon>
        <taxon>Massarineae</taxon>
        <taxon>Didymosphaeriaceae</taxon>
        <taxon>Pseudopithomyces</taxon>
    </lineage>
</organism>
<name>A0AAN6LZZ4_9PLEO</name>
<protein>
    <submittedName>
        <fullName evidence="2">Uncharacterized protein</fullName>
    </submittedName>
</protein>
<dbReference type="GO" id="GO:0045944">
    <property type="term" value="P:positive regulation of transcription by RNA polymerase II"/>
    <property type="evidence" value="ECO:0007669"/>
    <property type="project" value="UniProtKB-ARBA"/>
</dbReference>
<dbReference type="GO" id="GO:0046983">
    <property type="term" value="F:protein dimerization activity"/>
    <property type="evidence" value="ECO:0007669"/>
    <property type="project" value="InterPro"/>
</dbReference>
<gene>
    <name evidence="2" type="ORF">GRF29_77g1691283</name>
</gene>
<dbReference type="AlphaFoldDB" id="A0AAN6LZZ4"/>
<evidence type="ECO:0000313" key="2">
    <source>
        <dbReference type="EMBL" id="KAK3208709.1"/>
    </source>
</evidence>
<reference evidence="2 3" key="1">
    <citation type="submission" date="2021-02" db="EMBL/GenBank/DDBJ databases">
        <title>Genome assembly of Pseudopithomyces chartarum.</title>
        <authorList>
            <person name="Jauregui R."/>
            <person name="Singh J."/>
            <person name="Voisey C."/>
        </authorList>
    </citation>
    <scope>NUCLEOTIDE SEQUENCE [LARGE SCALE GENOMIC DNA]</scope>
    <source>
        <strain evidence="2 3">AGR01</strain>
    </source>
</reference>
<dbReference type="EMBL" id="WVTA01000007">
    <property type="protein sequence ID" value="KAK3208709.1"/>
    <property type="molecule type" value="Genomic_DNA"/>
</dbReference>
<dbReference type="InterPro" id="IPR036879">
    <property type="entry name" value="TF_MADSbox_sf"/>
</dbReference>
<feature type="compositionally biased region" description="Basic and acidic residues" evidence="1">
    <location>
        <begin position="113"/>
        <end position="132"/>
    </location>
</feature>
<evidence type="ECO:0000256" key="1">
    <source>
        <dbReference type="SAM" id="MobiDB-lite"/>
    </source>
</evidence>
<proteinExistence type="predicted"/>
<evidence type="ECO:0000313" key="3">
    <source>
        <dbReference type="Proteomes" id="UP001280581"/>
    </source>
</evidence>
<dbReference type="Proteomes" id="UP001280581">
    <property type="component" value="Unassembled WGS sequence"/>
</dbReference>
<dbReference type="GO" id="GO:0003677">
    <property type="term" value="F:DNA binding"/>
    <property type="evidence" value="ECO:0007669"/>
    <property type="project" value="InterPro"/>
</dbReference>
<keyword evidence="3" id="KW-1185">Reference proteome</keyword>
<feature type="region of interest" description="Disordered" evidence="1">
    <location>
        <begin position="112"/>
        <end position="189"/>
    </location>
</feature>
<accession>A0AAN6LZZ4</accession>
<sequence>MPKVPTRTIERNYDGPPRDMVRSYNTRVNGIFKKAAELHKLFDGNITVSIVIQKPSTTAWLFNTGERDIEWPVDINELTSNGAIIRRPSHYLTLNEGISRGRVQIVGSQMMRNSEKMARDQTDELEDGRRGSESVVGSPPPYNMLDHGSGRPQLFMRTMSQSPSRPVPALRPLGSRRRNTSKQNHNVLD</sequence>
<dbReference type="SUPFAM" id="SSF55455">
    <property type="entry name" value="SRF-like"/>
    <property type="match status" value="1"/>
</dbReference>
<comment type="caution">
    <text evidence="2">The sequence shown here is derived from an EMBL/GenBank/DDBJ whole genome shotgun (WGS) entry which is preliminary data.</text>
</comment>